<evidence type="ECO:0000256" key="2">
    <source>
        <dbReference type="SAM" id="Phobius"/>
    </source>
</evidence>
<dbReference type="Gene3D" id="2.60.120.330">
    <property type="entry name" value="B-lactam Antibiotic, Isopenicillin N Synthase, Chain"/>
    <property type="match status" value="1"/>
</dbReference>
<dbReference type="SUPFAM" id="SSF63829">
    <property type="entry name" value="Calcium-dependent phosphotriesterase"/>
    <property type="match status" value="1"/>
</dbReference>
<dbReference type="Pfam" id="PF14226">
    <property type="entry name" value="DIOX_N"/>
    <property type="match status" value="1"/>
</dbReference>
<dbReference type="InterPro" id="IPR026992">
    <property type="entry name" value="DIOX_N"/>
</dbReference>
<dbReference type="InterPro" id="IPR011042">
    <property type="entry name" value="6-blade_b-propeller_TolB-like"/>
</dbReference>
<dbReference type="Gene3D" id="2.120.10.30">
    <property type="entry name" value="TolB, C-terminal domain"/>
    <property type="match status" value="1"/>
</dbReference>
<evidence type="ECO:0000256" key="1">
    <source>
        <dbReference type="ARBA" id="ARBA00008056"/>
    </source>
</evidence>
<feature type="transmembrane region" description="Helical" evidence="2">
    <location>
        <begin position="12"/>
        <end position="33"/>
    </location>
</feature>
<organism evidence="4 5">
    <name type="scientific">Penicillium brasilianum</name>
    <dbReference type="NCBI Taxonomy" id="104259"/>
    <lineage>
        <taxon>Eukaryota</taxon>
        <taxon>Fungi</taxon>
        <taxon>Dikarya</taxon>
        <taxon>Ascomycota</taxon>
        <taxon>Pezizomycotina</taxon>
        <taxon>Eurotiomycetes</taxon>
        <taxon>Eurotiomycetidae</taxon>
        <taxon>Eurotiales</taxon>
        <taxon>Aspergillaceae</taxon>
        <taxon>Penicillium</taxon>
    </lineage>
</organism>
<dbReference type="SUPFAM" id="SSF51197">
    <property type="entry name" value="Clavaminate synthase-like"/>
    <property type="match status" value="1"/>
</dbReference>
<dbReference type="InterPro" id="IPR050231">
    <property type="entry name" value="Iron_ascorbate_oxido_reductase"/>
</dbReference>
<dbReference type="PANTHER" id="PTHR47990">
    <property type="entry name" value="2-OXOGLUTARATE (2OG) AND FE(II)-DEPENDENT OXYGENASE SUPERFAMILY PROTEIN-RELATED"/>
    <property type="match status" value="1"/>
</dbReference>
<comment type="similarity">
    <text evidence="1">Belongs to the iron/ascorbate-dependent oxidoreductase family.</text>
</comment>
<protein>
    <recommendedName>
        <fullName evidence="3">Fe2OG dioxygenase domain-containing protein</fullName>
    </recommendedName>
</protein>
<keyword evidence="2" id="KW-1133">Transmembrane helix</keyword>
<accession>A0A1S9RV91</accession>
<name>A0A1S9RV91_PENBI</name>
<sequence length="759" mass="83967">MATGVDQPRRRYLYLLPWGTIVLLIAIALRVFFNDRLPLFLNFDRSAQPKESSIWWWRCSQIHHPFMEGCEHIWLDHRDRKLYGACTNATSPKDWNPGGNAATTWARSRRDHIAVLELDPAGRDDEYRIQRLDIPNNFHQNLNLHGFDARRIGNRIRFWLTNHTPVLDSITGKALDVQTESSIEIFDLNPKSGKLVHVKSILGEALDSPNNLAVDPDGKGFLVINGGRTKLGPFRGGPFQFGSSSISYCRTDTGLCRTVASQGFDLANSIAMGHDGLAYISMSSTGTLAVYKMVGNELTQIDALSLGSALDHLSVDARGNILITAFTDPVELQEASTNPQASVTAGTVLMVQKKNGRSQKSDEEQYVLLPMIEDEAAKLMSTTTTAVHDVQSDRIFLAATPESSERMAGNLKEINPASTAVAKDDLVIPLINFGPFFTGTPSDKHAVALSITNAFKTSGFVYLKNHGIPPSVVSRVFASSAGFFRRPQSQKDGLGWTTPQSNRGYVAIGREKLATLEETGKMDALRGSAPDIKETMEIGREGVDGLPNQWPDHLDEEGKDFKATMLSFFGMCKDLHRQVMSAIALGMNLPEHFFDDFVNEGDNNLRLLHYPPVRKDVFKQNPHQVRAGEHSDYGSITLLFQDQHGGLQVRSPKGTFVDATPIPDTIVVNAGDLLARWSNDTIKSTRHRVIEPPKPEGQDVDDTSDSYPSRYSIAYFCNPNNNKVIEALPGTYGEEINVIKKYAGITAGDYLVQRLTATY</sequence>
<dbReference type="AlphaFoldDB" id="A0A1S9RV91"/>
<dbReference type="InterPro" id="IPR027443">
    <property type="entry name" value="IPNS-like_sf"/>
</dbReference>
<dbReference type="InterPro" id="IPR044861">
    <property type="entry name" value="IPNS-like_FE2OG_OXY"/>
</dbReference>
<proteinExistence type="inferred from homology"/>
<keyword evidence="2" id="KW-0812">Transmembrane</keyword>
<dbReference type="GO" id="GO:0044283">
    <property type="term" value="P:small molecule biosynthetic process"/>
    <property type="evidence" value="ECO:0007669"/>
    <property type="project" value="UniProtKB-ARBA"/>
</dbReference>
<keyword evidence="2" id="KW-0472">Membrane</keyword>
<evidence type="ECO:0000313" key="5">
    <source>
        <dbReference type="Proteomes" id="UP000190744"/>
    </source>
</evidence>
<dbReference type="PROSITE" id="PS51471">
    <property type="entry name" value="FE2OG_OXY"/>
    <property type="match status" value="1"/>
</dbReference>
<feature type="domain" description="Fe2OG dioxygenase" evidence="3">
    <location>
        <begin position="601"/>
        <end position="719"/>
    </location>
</feature>
<gene>
    <name evidence="4" type="ORF">PEBR_27829</name>
</gene>
<comment type="caution">
    <text evidence="4">The sequence shown here is derived from an EMBL/GenBank/DDBJ whole genome shotgun (WGS) entry which is preliminary data.</text>
</comment>
<dbReference type="FunFam" id="2.60.120.330:FF:000030">
    <property type="entry name" value="Thymine dioxygenase"/>
    <property type="match status" value="1"/>
</dbReference>
<dbReference type="InterPro" id="IPR005123">
    <property type="entry name" value="Oxoglu/Fe-dep_dioxygenase_dom"/>
</dbReference>
<dbReference type="PRINTS" id="PR00682">
    <property type="entry name" value="IPNSYNTHASE"/>
</dbReference>
<reference evidence="5" key="1">
    <citation type="submission" date="2015-09" db="EMBL/GenBank/DDBJ databases">
        <authorList>
            <person name="Fill T.P."/>
            <person name="Baretta J.F."/>
            <person name="de Almeida L.G."/>
            <person name="Rocha M."/>
            <person name="de Souza D.H."/>
            <person name="Malavazi I."/>
            <person name="Cerdeira L.T."/>
            <person name="Hong H."/>
            <person name="Samborskyy M."/>
            <person name="de Vasconcelos A.T."/>
            <person name="Leadlay P."/>
            <person name="Rodrigues-Filho E."/>
        </authorList>
    </citation>
    <scope>NUCLEOTIDE SEQUENCE [LARGE SCALE GENOMIC DNA]</scope>
    <source>
        <strain evidence="5">LaBioMMi 136</strain>
    </source>
</reference>
<dbReference type="Pfam" id="PF03171">
    <property type="entry name" value="2OG-FeII_Oxy"/>
    <property type="match status" value="1"/>
</dbReference>
<dbReference type="EMBL" id="LJBN01000112">
    <property type="protein sequence ID" value="OOQ89412.1"/>
    <property type="molecule type" value="Genomic_DNA"/>
</dbReference>
<dbReference type="Proteomes" id="UP000190744">
    <property type="component" value="Unassembled WGS sequence"/>
</dbReference>
<evidence type="ECO:0000313" key="4">
    <source>
        <dbReference type="EMBL" id="OOQ89412.1"/>
    </source>
</evidence>
<evidence type="ECO:0000259" key="3">
    <source>
        <dbReference type="PROSITE" id="PS51471"/>
    </source>
</evidence>